<feature type="compositionally biased region" description="Basic and acidic residues" evidence="1">
    <location>
        <begin position="67"/>
        <end position="82"/>
    </location>
</feature>
<feature type="compositionally biased region" description="Basic and acidic residues" evidence="1">
    <location>
        <begin position="238"/>
        <end position="253"/>
    </location>
</feature>
<evidence type="ECO:0000313" key="2">
    <source>
        <dbReference type="EMBL" id="PIK33674.1"/>
    </source>
</evidence>
<organism evidence="2 3">
    <name type="scientific">Stichopus japonicus</name>
    <name type="common">Sea cucumber</name>
    <dbReference type="NCBI Taxonomy" id="307972"/>
    <lineage>
        <taxon>Eukaryota</taxon>
        <taxon>Metazoa</taxon>
        <taxon>Echinodermata</taxon>
        <taxon>Eleutherozoa</taxon>
        <taxon>Echinozoa</taxon>
        <taxon>Holothuroidea</taxon>
        <taxon>Aspidochirotacea</taxon>
        <taxon>Aspidochirotida</taxon>
        <taxon>Stichopodidae</taxon>
        <taxon>Apostichopus</taxon>
    </lineage>
</organism>
<evidence type="ECO:0000313" key="3">
    <source>
        <dbReference type="Proteomes" id="UP000230750"/>
    </source>
</evidence>
<dbReference type="OrthoDB" id="73401at2759"/>
<dbReference type="EMBL" id="MRZV01002450">
    <property type="protein sequence ID" value="PIK33674.1"/>
    <property type="molecule type" value="Genomic_DNA"/>
</dbReference>
<comment type="caution">
    <text evidence="2">The sequence shown here is derived from an EMBL/GenBank/DDBJ whole genome shotgun (WGS) entry which is preliminary data.</text>
</comment>
<name>A0A2G8JD55_STIJA</name>
<dbReference type="Proteomes" id="UP000230750">
    <property type="component" value="Unassembled WGS sequence"/>
</dbReference>
<dbReference type="AlphaFoldDB" id="A0A2G8JD55"/>
<proteinExistence type="predicted"/>
<sequence>MSFKSLSIVLHWPHQNPDSAVKWVEWVLVSLEERLAAVNRHRMKTRPGEGDGNKSIVNERGTTEGNRSLKMEEKNSFSGEKGELDSKVDDLIKKMKNGLDLSALPASGIMDVYEHKLASLQLSVKWISFLHLFSSPRYPFDYQHLQLSHIFLRLKETEGNLNSATQELTSKQEICVMLKRHLETLKSQYEEATTNFEEQIRRKEKKANEQDLELQAAVEEDKQLAKDKDGLERINEKLEKKQEKSQENIEDLKQQGIILSPSTPPSTS</sequence>
<evidence type="ECO:0000256" key="1">
    <source>
        <dbReference type="SAM" id="MobiDB-lite"/>
    </source>
</evidence>
<reference evidence="2 3" key="1">
    <citation type="journal article" date="2017" name="PLoS Biol.">
        <title>The sea cucumber genome provides insights into morphological evolution and visceral regeneration.</title>
        <authorList>
            <person name="Zhang X."/>
            <person name="Sun L."/>
            <person name="Yuan J."/>
            <person name="Sun Y."/>
            <person name="Gao Y."/>
            <person name="Zhang L."/>
            <person name="Li S."/>
            <person name="Dai H."/>
            <person name="Hamel J.F."/>
            <person name="Liu C."/>
            <person name="Yu Y."/>
            <person name="Liu S."/>
            <person name="Lin W."/>
            <person name="Guo K."/>
            <person name="Jin S."/>
            <person name="Xu P."/>
            <person name="Storey K.B."/>
            <person name="Huan P."/>
            <person name="Zhang T."/>
            <person name="Zhou Y."/>
            <person name="Zhang J."/>
            <person name="Lin C."/>
            <person name="Li X."/>
            <person name="Xing L."/>
            <person name="Huo D."/>
            <person name="Sun M."/>
            <person name="Wang L."/>
            <person name="Mercier A."/>
            <person name="Li F."/>
            <person name="Yang H."/>
            <person name="Xiang J."/>
        </authorList>
    </citation>
    <scope>NUCLEOTIDE SEQUENCE [LARGE SCALE GENOMIC DNA]</scope>
    <source>
        <strain evidence="2">Shaxun</strain>
        <tissue evidence="2">Muscle</tissue>
    </source>
</reference>
<gene>
    <name evidence="2" type="ORF">BSL78_29510</name>
</gene>
<feature type="region of interest" description="Disordered" evidence="1">
    <location>
        <begin position="238"/>
        <end position="268"/>
    </location>
</feature>
<accession>A0A2G8JD55</accession>
<feature type="region of interest" description="Disordered" evidence="1">
    <location>
        <begin position="44"/>
        <end position="82"/>
    </location>
</feature>
<protein>
    <submittedName>
        <fullName evidence="2">Uncharacterized protein</fullName>
    </submittedName>
</protein>
<keyword evidence="3" id="KW-1185">Reference proteome</keyword>